<evidence type="ECO:0000256" key="1">
    <source>
        <dbReference type="SAM" id="MobiDB-lite"/>
    </source>
</evidence>
<dbReference type="EMBL" id="JACSDY010000011">
    <property type="protein sequence ID" value="KAF7415557.1"/>
    <property type="molecule type" value="Genomic_DNA"/>
</dbReference>
<sequence>MVELTKLVGKLLPSLKDRVDDVFRSTSASTLNKLQNRNAHGIGRNDRSTPCANTVCKTLEGMEIEGREKEKNRKRKRKKEEKKEMRTSGSNPSFREA</sequence>
<feature type="compositionally biased region" description="Polar residues" evidence="1">
    <location>
        <begin position="87"/>
        <end position="97"/>
    </location>
</feature>
<comment type="caution">
    <text evidence="2">The sequence shown here is derived from an EMBL/GenBank/DDBJ whole genome shotgun (WGS) entry which is preliminary data.</text>
</comment>
<dbReference type="AlphaFoldDB" id="A0A834U3Y2"/>
<proteinExistence type="predicted"/>
<gene>
    <name evidence="2" type="ORF">H0235_012149</name>
</gene>
<name>A0A834U3Y2_VESPE</name>
<reference evidence="2" key="1">
    <citation type="journal article" date="2020" name="G3 (Bethesda)">
        <title>High-Quality Assemblies for Three Invasive Social Wasps from the &lt;i&gt;Vespula&lt;/i&gt; Genus.</title>
        <authorList>
            <person name="Harrop T.W.R."/>
            <person name="Guhlin J."/>
            <person name="McLaughlin G.M."/>
            <person name="Permina E."/>
            <person name="Stockwell P."/>
            <person name="Gilligan J."/>
            <person name="Le Lec M.F."/>
            <person name="Gruber M.A.M."/>
            <person name="Quinn O."/>
            <person name="Lovegrove M."/>
            <person name="Duncan E.J."/>
            <person name="Remnant E.J."/>
            <person name="Van Eeckhoven J."/>
            <person name="Graham B."/>
            <person name="Knapp R.A."/>
            <person name="Langford K.W."/>
            <person name="Kronenberg Z."/>
            <person name="Press M.O."/>
            <person name="Eacker S.M."/>
            <person name="Wilson-Rankin E.E."/>
            <person name="Purcell J."/>
            <person name="Lester P.J."/>
            <person name="Dearden P.K."/>
        </authorList>
    </citation>
    <scope>NUCLEOTIDE SEQUENCE</scope>
    <source>
        <strain evidence="2">Volc-1</strain>
    </source>
</reference>
<dbReference type="Proteomes" id="UP000600918">
    <property type="component" value="Unassembled WGS sequence"/>
</dbReference>
<organism evidence="2 3">
    <name type="scientific">Vespula pensylvanica</name>
    <name type="common">Western yellow jacket</name>
    <name type="synonym">Wasp</name>
    <dbReference type="NCBI Taxonomy" id="30213"/>
    <lineage>
        <taxon>Eukaryota</taxon>
        <taxon>Metazoa</taxon>
        <taxon>Ecdysozoa</taxon>
        <taxon>Arthropoda</taxon>
        <taxon>Hexapoda</taxon>
        <taxon>Insecta</taxon>
        <taxon>Pterygota</taxon>
        <taxon>Neoptera</taxon>
        <taxon>Endopterygota</taxon>
        <taxon>Hymenoptera</taxon>
        <taxon>Apocrita</taxon>
        <taxon>Aculeata</taxon>
        <taxon>Vespoidea</taxon>
        <taxon>Vespidae</taxon>
        <taxon>Vespinae</taxon>
        <taxon>Vespula</taxon>
    </lineage>
</organism>
<keyword evidence="3" id="KW-1185">Reference proteome</keyword>
<evidence type="ECO:0000313" key="3">
    <source>
        <dbReference type="Proteomes" id="UP000600918"/>
    </source>
</evidence>
<feature type="region of interest" description="Disordered" evidence="1">
    <location>
        <begin position="63"/>
        <end position="97"/>
    </location>
</feature>
<evidence type="ECO:0000313" key="2">
    <source>
        <dbReference type="EMBL" id="KAF7415557.1"/>
    </source>
</evidence>
<accession>A0A834U3Y2</accession>
<protein>
    <submittedName>
        <fullName evidence="2">Uncharacterized protein</fullName>
    </submittedName>
</protein>